<dbReference type="InterPro" id="IPR002646">
    <property type="entry name" value="PolA_pol_head_dom"/>
</dbReference>
<evidence type="ECO:0000256" key="5">
    <source>
        <dbReference type="ARBA" id="ARBA00022694"/>
    </source>
</evidence>
<keyword evidence="4 12" id="KW-0808">Transferase</keyword>
<dbReference type="Gene3D" id="1.10.3090.10">
    <property type="entry name" value="cca-adding enzyme, domain 2"/>
    <property type="match status" value="1"/>
</dbReference>
<proteinExistence type="inferred from homology"/>
<feature type="domain" description="CBS" evidence="13">
    <location>
        <begin position="317"/>
        <end position="373"/>
    </location>
</feature>
<keyword evidence="15" id="KW-1185">Reference proteome</keyword>
<dbReference type="GO" id="GO:0000166">
    <property type="term" value="F:nucleotide binding"/>
    <property type="evidence" value="ECO:0007669"/>
    <property type="project" value="UniProtKB-KW"/>
</dbReference>
<evidence type="ECO:0000256" key="11">
    <source>
        <dbReference type="PROSITE-ProRule" id="PRU00703"/>
    </source>
</evidence>
<evidence type="ECO:0000256" key="4">
    <source>
        <dbReference type="ARBA" id="ARBA00022679"/>
    </source>
</evidence>
<organism evidence="14 15">
    <name type="scientific">Seleniivibrio woodruffii</name>
    <dbReference type="NCBI Taxonomy" id="1078050"/>
    <lineage>
        <taxon>Bacteria</taxon>
        <taxon>Pseudomonadati</taxon>
        <taxon>Deferribacterota</taxon>
        <taxon>Deferribacteres</taxon>
        <taxon>Deferribacterales</taxon>
        <taxon>Geovibrionaceae</taxon>
        <taxon>Seleniivibrio</taxon>
    </lineage>
</organism>
<evidence type="ECO:0000256" key="10">
    <source>
        <dbReference type="ARBA" id="ARBA00022884"/>
    </source>
</evidence>
<dbReference type="InterPro" id="IPR001667">
    <property type="entry name" value="DDH_dom"/>
</dbReference>
<keyword evidence="7" id="KW-0479">Metal-binding</keyword>
<evidence type="ECO:0000313" key="15">
    <source>
        <dbReference type="Proteomes" id="UP000294614"/>
    </source>
</evidence>
<dbReference type="EMBL" id="SMGG01000004">
    <property type="protein sequence ID" value="TCK60689.1"/>
    <property type="molecule type" value="Genomic_DNA"/>
</dbReference>
<dbReference type="Pfam" id="PF02272">
    <property type="entry name" value="DHHA1"/>
    <property type="match status" value="1"/>
</dbReference>
<dbReference type="SUPFAM" id="SSF81891">
    <property type="entry name" value="Poly A polymerase C-terminal region-like"/>
    <property type="match status" value="1"/>
</dbReference>
<dbReference type="GO" id="GO:0046872">
    <property type="term" value="F:metal ion binding"/>
    <property type="evidence" value="ECO:0007669"/>
    <property type="project" value="UniProtKB-KW"/>
</dbReference>
<keyword evidence="6" id="KW-0548">Nucleotidyltransferase</keyword>
<dbReference type="InterPro" id="IPR046342">
    <property type="entry name" value="CBS_dom_sf"/>
</dbReference>
<dbReference type="Pfam" id="PF01368">
    <property type="entry name" value="DHH"/>
    <property type="match status" value="1"/>
</dbReference>
<evidence type="ECO:0000256" key="9">
    <source>
        <dbReference type="ARBA" id="ARBA00022842"/>
    </source>
</evidence>
<dbReference type="PANTHER" id="PTHR47788">
    <property type="entry name" value="POLYA POLYMERASE"/>
    <property type="match status" value="1"/>
</dbReference>
<name>A0A4R1KC28_9BACT</name>
<dbReference type="Pfam" id="PF01743">
    <property type="entry name" value="PolyA_pol"/>
    <property type="match status" value="1"/>
</dbReference>
<evidence type="ECO:0000256" key="6">
    <source>
        <dbReference type="ARBA" id="ARBA00022695"/>
    </source>
</evidence>
<dbReference type="Gene3D" id="3.90.1640.10">
    <property type="entry name" value="inorganic pyrophosphatase (n-terminal core)"/>
    <property type="match status" value="1"/>
</dbReference>
<dbReference type="InterPro" id="IPR038763">
    <property type="entry name" value="DHH_sf"/>
</dbReference>
<dbReference type="PANTHER" id="PTHR47788:SF1">
    <property type="entry name" value="A-ADDING TRNA NUCLEOTIDYLTRANSFERASE"/>
    <property type="match status" value="1"/>
</dbReference>
<keyword evidence="11" id="KW-0129">CBS domain</keyword>
<sequence>MKRIAVTHKMPDFDAIASAYAAYRLYDLDAIVTATSYDTAVNEYVSTLETPLPIVRMKEKDIENIDSLDLLVVTDCKLANRLEPLDVLLPKAKKTIVFDHHPAHGQDIEADEIYVEEIGSCSAVLVHKMKAAGLTLSPEEATLIMTGIYEDTGMLTFGSTTVKDMEAAAWLLSFGANLHEVSDYVKRELSRDHVFILNELLTNMHTLTIGSVRVGVSNASNDKYIDDIAHLAHKIMDIETLDALFILVRTGDRIVLVGRSRTDDVDAAEIAASFGGGGHYTAASAVIKDQMLHECVAKLEMILSESVKPAKTARDIMTSPVKTLEADVTFASAIDIFMKHNLNIMPVVQGAVPVGIVSRRDILQGLKHGLNNEPVSSIMQVEFMRIPPDMPYYTIEETMLAGSYKMVMVTEDEKLLGVITRTDLLRLIHDEIAKMPKFSDGRLMKAENNRNKNITGMIENILPERVFKTLLDVGAMADELGFKCYLVGGVVRDILLRKTNEDIDIVVEGSAPEFAKSFADRHGARAAVHAKFKTAVVIFPDGFRVDFATSRTEYYHFPASAPMVEDASIKNDLFRRDFSINAMAVKLNKREFGTLLDFFGGQRDLQDKKIRVLHSLSFVDDPSRALRAVRFAVRFDFMIGPHTDRLFRHAVNLDLFERVQGQRMFLELKYILSEKNYKKALRMMRKYDLLKFFHKDLRLDERKEAQFDSLEMILDWYRFQFDEEPELYIARMAVLFSDLEKSAVKDILERFQLDEHKTLEHSECFKQVKDSLAWLKRSKKMPNSVFTRHMSRMATPCALAVSALVGEIFEKQVKDYFSVYRYVKPDIGGNDLLAMKIEPKTEYSNLLSAVKDAKIDGKCTDRESQLRFVAELALKNGEK</sequence>
<dbReference type="Proteomes" id="UP000294614">
    <property type="component" value="Unassembled WGS sequence"/>
</dbReference>
<dbReference type="SMART" id="SM00116">
    <property type="entry name" value="CBS"/>
    <property type="match status" value="2"/>
</dbReference>
<dbReference type="InterPro" id="IPR052390">
    <property type="entry name" value="tRNA_nt/polyA_polymerase"/>
</dbReference>
<dbReference type="GO" id="GO:0016779">
    <property type="term" value="F:nucleotidyltransferase activity"/>
    <property type="evidence" value="ECO:0007669"/>
    <property type="project" value="UniProtKB-KW"/>
</dbReference>
<dbReference type="GO" id="GO:0000049">
    <property type="term" value="F:tRNA binding"/>
    <property type="evidence" value="ECO:0007669"/>
    <property type="project" value="UniProtKB-KW"/>
</dbReference>
<protein>
    <submittedName>
        <fullName evidence="14">tRNA nucleotidyltransferase (CCA-adding enzyme)</fullName>
    </submittedName>
</protein>
<comment type="similarity">
    <text evidence="2 12">Belongs to the tRNA nucleotidyltransferase/poly(A) polymerase family.</text>
</comment>
<dbReference type="Gene3D" id="3.10.310.30">
    <property type="match status" value="1"/>
</dbReference>
<comment type="cofactor">
    <cofactor evidence="1">
        <name>Mg(2+)</name>
        <dbReference type="ChEBI" id="CHEBI:18420"/>
    </cofactor>
</comment>
<dbReference type="InterPro" id="IPR003156">
    <property type="entry name" value="DHHA1_dom"/>
</dbReference>
<dbReference type="Gene3D" id="3.10.580.10">
    <property type="entry name" value="CBS-domain"/>
    <property type="match status" value="1"/>
</dbReference>
<evidence type="ECO:0000256" key="7">
    <source>
        <dbReference type="ARBA" id="ARBA00022723"/>
    </source>
</evidence>
<dbReference type="InterPro" id="IPR032828">
    <property type="entry name" value="PolyA_RNA-bd"/>
</dbReference>
<evidence type="ECO:0000256" key="3">
    <source>
        <dbReference type="ARBA" id="ARBA00022555"/>
    </source>
</evidence>
<dbReference type="PROSITE" id="PS51371">
    <property type="entry name" value="CBS"/>
    <property type="match status" value="2"/>
</dbReference>
<dbReference type="InterPro" id="IPR000644">
    <property type="entry name" value="CBS_dom"/>
</dbReference>
<dbReference type="SUPFAM" id="SSF81301">
    <property type="entry name" value="Nucleotidyltransferase"/>
    <property type="match status" value="1"/>
</dbReference>
<accession>A0A4R1KC28</accession>
<dbReference type="Pfam" id="PF00571">
    <property type="entry name" value="CBS"/>
    <property type="match status" value="2"/>
</dbReference>
<keyword evidence="9" id="KW-0460">Magnesium</keyword>
<evidence type="ECO:0000256" key="2">
    <source>
        <dbReference type="ARBA" id="ARBA00007265"/>
    </source>
</evidence>
<dbReference type="RefSeq" id="WP_132873559.1">
    <property type="nucleotide sequence ID" value="NZ_JAJUHT010000001.1"/>
</dbReference>
<dbReference type="OrthoDB" id="9805698at2"/>
<feature type="domain" description="CBS" evidence="13">
    <location>
        <begin position="379"/>
        <end position="434"/>
    </location>
</feature>
<comment type="caution">
    <text evidence="14">The sequence shown here is derived from an EMBL/GenBank/DDBJ whole genome shotgun (WGS) entry which is preliminary data.</text>
</comment>
<dbReference type="InterPro" id="IPR043519">
    <property type="entry name" value="NT_sf"/>
</dbReference>
<evidence type="ECO:0000313" key="14">
    <source>
        <dbReference type="EMBL" id="TCK60689.1"/>
    </source>
</evidence>
<dbReference type="Pfam" id="PF12627">
    <property type="entry name" value="PolyA_pol_RNAbd"/>
    <property type="match status" value="1"/>
</dbReference>
<keyword evidence="5" id="KW-0819">tRNA processing</keyword>
<gene>
    <name evidence="14" type="ORF">C8D98_1568</name>
</gene>
<dbReference type="Gene3D" id="3.30.460.10">
    <property type="entry name" value="Beta Polymerase, domain 2"/>
    <property type="match status" value="1"/>
</dbReference>
<evidence type="ECO:0000256" key="8">
    <source>
        <dbReference type="ARBA" id="ARBA00022741"/>
    </source>
</evidence>
<keyword evidence="3" id="KW-0820">tRNA-binding</keyword>
<evidence type="ECO:0000259" key="13">
    <source>
        <dbReference type="PROSITE" id="PS51371"/>
    </source>
</evidence>
<evidence type="ECO:0000256" key="12">
    <source>
        <dbReference type="RuleBase" id="RU003953"/>
    </source>
</evidence>
<keyword evidence="8" id="KW-0547">Nucleotide-binding</keyword>
<dbReference type="SUPFAM" id="SSF64182">
    <property type="entry name" value="DHH phosphoesterases"/>
    <property type="match status" value="1"/>
</dbReference>
<dbReference type="CDD" id="cd05398">
    <property type="entry name" value="NT_ClassII-CCAase"/>
    <property type="match status" value="1"/>
</dbReference>
<keyword evidence="10 12" id="KW-0694">RNA-binding</keyword>
<dbReference type="GO" id="GO:0008033">
    <property type="term" value="P:tRNA processing"/>
    <property type="evidence" value="ECO:0007669"/>
    <property type="project" value="UniProtKB-KW"/>
</dbReference>
<dbReference type="AlphaFoldDB" id="A0A4R1KC28"/>
<dbReference type="SUPFAM" id="SSF54631">
    <property type="entry name" value="CBS-domain pair"/>
    <property type="match status" value="1"/>
</dbReference>
<reference evidence="14 15" key="1">
    <citation type="submission" date="2019-03" db="EMBL/GenBank/DDBJ databases">
        <title>Genomic Encyclopedia of Type Strains, Phase IV (KMG-IV): sequencing the most valuable type-strain genomes for metagenomic binning, comparative biology and taxonomic classification.</title>
        <authorList>
            <person name="Goeker M."/>
        </authorList>
    </citation>
    <scope>NUCLEOTIDE SEQUENCE [LARGE SCALE GENOMIC DNA]</scope>
    <source>
        <strain evidence="14 15">DSM 24984</strain>
    </source>
</reference>
<evidence type="ECO:0000256" key="1">
    <source>
        <dbReference type="ARBA" id="ARBA00001946"/>
    </source>
</evidence>